<feature type="domain" description="Glyoxalase-like" evidence="1">
    <location>
        <begin position="8"/>
        <end position="186"/>
    </location>
</feature>
<dbReference type="EMBL" id="CP022579">
    <property type="protein sequence ID" value="QEL65464.1"/>
    <property type="molecule type" value="Genomic_DNA"/>
</dbReference>
<dbReference type="InterPro" id="IPR025870">
    <property type="entry name" value="Glyoxalase-like_dom"/>
</dbReference>
<organism evidence="2 3">
    <name type="scientific">Oryzomicrobium terrae</name>
    <dbReference type="NCBI Taxonomy" id="1735038"/>
    <lineage>
        <taxon>Bacteria</taxon>
        <taxon>Pseudomonadati</taxon>
        <taxon>Pseudomonadota</taxon>
        <taxon>Betaproteobacteria</taxon>
        <taxon>Rhodocyclales</taxon>
        <taxon>Rhodocyclaceae</taxon>
        <taxon>Oryzomicrobium</taxon>
    </lineage>
</organism>
<dbReference type="PANTHER" id="PTHR40265">
    <property type="entry name" value="BLL2707 PROTEIN"/>
    <property type="match status" value="1"/>
</dbReference>
<dbReference type="AlphaFoldDB" id="A0A5C1E9Z3"/>
<dbReference type="Gene3D" id="3.10.180.10">
    <property type="entry name" value="2,3-Dihydroxybiphenyl 1,2-Dioxygenase, domain 1"/>
    <property type="match status" value="1"/>
</dbReference>
<evidence type="ECO:0000313" key="2">
    <source>
        <dbReference type="EMBL" id="QEL65464.1"/>
    </source>
</evidence>
<dbReference type="RefSeq" id="WP_149425675.1">
    <property type="nucleotide sequence ID" value="NZ_CP022579.1"/>
</dbReference>
<reference evidence="2 3" key="1">
    <citation type="submission" date="2017-07" db="EMBL/GenBank/DDBJ databases">
        <title>Complete genome sequence of Oryzomicrobium terrae TPP412.</title>
        <authorList>
            <person name="Chiu L.-W."/>
            <person name="Lo K.-J."/>
            <person name="Tsai Y.-M."/>
            <person name="Lin S.-S."/>
            <person name="Kuo C.-H."/>
            <person name="Liu C.-T."/>
        </authorList>
    </citation>
    <scope>NUCLEOTIDE SEQUENCE [LARGE SCALE GENOMIC DNA]</scope>
    <source>
        <strain evidence="2 3">TPP412</strain>
    </source>
</reference>
<dbReference type="KEGG" id="otr:OTERR_19880"/>
<proteinExistence type="predicted"/>
<sequence>MPSPAAQLDHVVINVADQLDQAAERYRRLGFTLTPRGHHSLGSSNHLAIFGNDYLELLGYEPQNAERAAAYWGTLPGLAGLVFKSQDSDGLFRDLTAQGVALDGTAPAAFFRPVELPDGSSRNARFRTVRLDPAAVPNGRIFFCHHLDPDLVWRPEWQRHANGVTGLLQAVVATQDPAASIDLLARTFGSATVSPIDGGQRLTAGRGSVDYLVPDAVRVRFGDTTLPSPDGRDRQVALVLQSVSLAQTRDTLTAGGIAFDQQAPDQLVVPAREAFGVALAFRA</sequence>
<gene>
    <name evidence="2" type="ORF">OTERR_19880</name>
</gene>
<dbReference type="SUPFAM" id="SSF54593">
    <property type="entry name" value="Glyoxalase/Bleomycin resistance protein/Dihydroxybiphenyl dioxygenase"/>
    <property type="match status" value="1"/>
</dbReference>
<dbReference type="PANTHER" id="PTHR40265:SF1">
    <property type="entry name" value="GLYOXALASE-LIKE DOMAIN-CONTAINING PROTEIN"/>
    <property type="match status" value="1"/>
</dbReference>
<keyword evidence="3" id="KW-1185">Reference proteome</keyword>
<evidence type="ECO:0000313" key="3">
    <source>
        <dbReference type="Proteomes" id="UP000323671"/>
    </source>
</evidence>
<protein>
    <recommendedName>
        <fullName evidence="1">Glyoxalase-like domain-containing protein</fullName>
    </recommendedName>
</protein>
<name>A0A5C1E9Z3_9RHOO</name>
<evidence type="ECO:0000259" key="1">
    <source>
        <dbReference type="Pfam" id="PF13468"/>
    </source>
</evidence>
<dbReference type="Proteomes" id="UP000323671">
    <property type="component" value="Chromosome"/>
</dbReference>
<dbReference type="InterPro" id="IPR029068">
    <property type="entry name" value="Glyas_Bleomycin-R_OHBP_Dase"/>
</dbReference>
<accession>A0A5C1E9Z3</accession>
<dbReference type="Pfam" id="PF13468">
    <property type="entry name" value="Glyoxalase_3"/>
    <property type="match status" value="1"/>
</dbReference>